<dbReference type="InterPro" id="IPR000160">
    <property type="entry name" value="GGDEF_dom"/>
</dbReference>
<dbReference type="Pfam" id="PF00990">
    <property type="entry name" value="GGDEF"/>
    <property type="match status" value="1"/>
</dbReference>
<keyword evidence="5" id="KW-1185">Reference proteome</keyword>
<dbReference type="SUPFAM" id="SSF141868">
    <property type="entry name" value="EAL domain-like"/>
    <property type="match status" value="1"/>
</dbReference>
<organism evidence="4 5">
    <name type="scientific">Thioclava kandeliae</name>
    <dbReference type="NCBI Taxonomy" id="3070818"/>
    <lineage>
        <taxon>Bacteria</taxon>
        <taxon>Pseudomonadati</taxon>
        <taxon>Pseudomonadota</taxon>
        <taxon>Alphaproteobacteria</taxon>
        <taxon>Rhodobacterales</taxon>
        <taxon>Paracoccaceae</taxon>
        <taxon>Thioclava</taxon>
    </lineage>
</organism>
<reference evidence="4 5" key="1">
    <citation type="submission" date="2024-06" db="EMBL/GenBank/DDBJ databases">
        <title>Thioclava kandeliae sp. nov. from a rhizosphere soil sample of Kandelia candel in a mangrove.</title>
        <authorList>
            <person name="Mu T."/>
        </authorList>
    </citation>
    <scope>NUCLEOTIDE SEQUENCE [LARGE SCALE GENOMIC DNA]</scope>
    <source>
        <strain evidence="4 5">CPCC 100088</strain>
    </source>
</reference>
<dbReference type="EMBL" id="JAYWLC010000017">
    <property type="protein sequence ID" value="MER5173270.1"/>
    <property type="molecule type" value="Genomic_DNA"/>
</dbReference>
<feature type="transmembrane region" description="Helical" evidence="1">
    <location>
        <begin position="12"/>
        <end position="37"/>
    </location>
</feature>
<evidence type="ECO:0000259" key="3">
    <source>
        <dbReference type="PROSITE" id="PS50887"/>
    </source>
</evidence>
<comment type="caution">
    <text evidence="4">The sequence shown here is derived from an EMBL/GenBank/DDBJ whole genome shotgun (WGS) entry which is preliminary data.</text>
</comment>
<dbReference type="InterPro" id="IPR029787">
    <property type="entry name" value="Nucleotide_cyclase"/>
</dbReference>
<dbReference type="SMART" id="SM00052">
    <property type="entry name" value="EAL"/>
    <property type="match status" value="1"/>
</dbReference>
<sequence length="495" mass="54838">MRREMIAFVPAIILAGYWIGLEAMILLGVTALAVGWMTRPVLPSDDLEMTTLDPATGLPLRELALPMMDKIMAEARTSNRLTSCFVIAIDDPQNFTANTSTREFDDTMRRSAERLRSVLRDSDYIARLGGARFMVMLKPTPNPDLESMIQLSVRLQSTLEEPLSIGGRTLSPTFHIGFCQMSRSPKPDAESILDAAEIAAEEASRNGTSAIRAFSNEIRRSAEIRSALSAEVGDALENGEIVAYFQPQICTDTGLISGMQAMPRWLHRDRGVLGETDIMPAVMAANLRTRFYEVMMFQVFNGLKEWNAREELVGVISLPINEELLANPKMPERLQWEFDRFELPADQIRLVLEQEIVSKLSDDMISHTLSACRKMGCKIELAGFGSGPASINSVRNACAERIRIHRSFVAHVDHDAEQQRLVAAIISLAEGLGIQTIAEGVGSIGEHAMLAQLGCNHVQGRGIASPMPLEETHDWIARHMAKLEKTPRLNTRRGS</sequence>
<dbReference type="InterPro" id="IPR001633">
    <property type="entry name" value="EAL_dom"/>
</dbReference>
<dbReference type="NCBIfam" id="TIGR00254">
    <property type="entry name" value="GGDEF"/>
    <property type="match status" value="1"/>
</dbReference>
<protein>
    <submittedName>
        <fullName evidence="4">GGDEF domain-containing phosphodiesterase</fullName>
        <ecNumber evidence="4">3.1.4.52</ecNumber>
    </submittedName>
</protein>
<dbReference type="EC" id="3.1.4.52" evidence="4"/>
<keyword evidence="4" id="KW-0378">Hydrolase</keyword>
<feature type="domain" description="EAL" evidence="2">
    <location>
        <begin position="225"/>
        <end position="480"/>
    </location>
</feature>
<feature type="domain" description="GGDEF" evidence="3">
    <location>
        <begin position="80"/>
        <end position="216"/>
    </location>
</feature>
<keyword evidence="1" id="KW-1133">Transmembrane helix</keyword>
<dbReference type="InterPro" id="IPR050706">
    <property type="entry name" value="Cyclic-di-GMP_PDE-like"/>
</dbReference>
<evidence type="ECO:0000256" key="1">
    <source>
        <dbReference type="SAM" id="Phobius"/>
    </source>
</evidence>
<evidence type="ECO:0000259" key="2">
    <source>
        <dbReference type="PROSITE" id="PS50883"/>
    </source>
</evidence>
<dbReference type="CDD" id="cd01948">
    <property type="entry name" value="EAL"/>
    <property type="match status" value="1"/>
</dbReference>
<proteinExistence type="predicted"/>
<keyword evidence="1" id="KW-0472">Membrane</keyword>
<dbReference type="PROSITE" id="PS50883">
    <property type="entry name" value="EAL"/>
    <property type="match status" value="1"/>
</dbReference>
<dbReference type="PANTHER" id="PTHR33121">
    <property type="entry name" value="CYCLIC DI-GMP PHOSPHODIESTERASE PDEF"/>
    <property type="match status" value="1"/>
</dbReference>
<evidence type="ECO:0000313" key="5">
    <source>
        <dbReference type="Proteomes" id="UP001438953"/>
    </source>
</evidence>
<keyword evidence="1" id="KW-0812">Transmembrane</keyword>
<dbReference type="Pfam" id="PF00563">
    <property type="entry name" value="EAL"/>
    <property type="match status" value="1"/>
</dbReference>
<dbReference type="RefSeq" id="WP_350938580.1">
    <property type="nucleotide sequence ID" value="NZ_JAYWLC010000017.1"/>
</dbReference>
<dbReference type="GO" id="GO:0071111">
    <property type="term" value="F:cyclic-guanylate-specific phosphodiesterase activity"/>
    <property type="evidence" value="ECO:0007669"/>
    <property type="project" value="UniProtKB-EC"/>
</dbReference>
<dbReference type="Gene3D" id="3.20.20.450">
    <property type="entry name" value="EAL domain"/>
    <property type="match status" value="1"/>
</dbReference>
<name>A0ABV1SKJ2_9RHOB</name>
<evidence type="ECO:0000313" key="4">
    <source>
        <dbReference type="EMBL" id="MER5173270.1"/>
    </source>
</evidence>
<dbReference type="InterPro" id="IPR035919">
    <property type="entry name" value="EAL_sf"/>
</dbReference>
<accession>A0ABV1SKJ2</accession>
<dbReference type="Proteomes" id="UP001438953">
    <property type="component" value="Unassembled WGS sequence"/>
</dbReference>
<dbReference type="InterPro" id="IPR043128">
    <property type="entry name" value="Rev_trsase/Diguanyl_cyclase"/>
</dbReference>
<gene>
    <name evidence="4" type="ORF">VSX56_15995</name>
</gene>
<dbReference type="PANTHER" id="PTHR33121:SF70">
    <property type="entry name" value="SIGNALING PROTEIN YKOW"/>
    <property type="match status" value="1"/>
</dbReference>
<dbReference type="SMART" id="SM00267">
    <property type="entry name" value="GGDEF"/>
    <property type="match status" value="1"/>
</dbReference>
<dbReference type="PROSITE" id="PS50887">
    <property type="entry name" value="GGDEF"/>
    <property type="match status" value="1"/>
</dbReference>
<dbReference type="Gene3D" id="3.30.70.270">
    <property type="match status" value="1"/>
</dbReference>
<dbReference type="SUPFAM" id="SSF55073">
    <property type="entry name" value="Nucleotide cyclase"/>
    <property type="match status" value="1"/>
</dbReference>